<feature type="transmembrane region" description="Helical" evidence="1">
    <location>
        <begin position="298"/>
        <end position="316"/>
    </location>
</feature>
<dbReference type="InterPro" id="IPR007427">
    <property type="entry name" value="DUF475"/>
</dbReference>
<protein>
    <submittedName>
        <fullName evidence="2">DUF475 domain-containing protein</fullName>
    </submittedName>
</protein>
<feature type="transmembrane region" description="Helical" evidence="1">
    <location>
        <begin position="227"/>
        <end position="247"/>
    </location>
</feature>
<feature type="transmembrane region" description="Helical" evidence="1">
    <location>
        <begin position="12"/>
        <end position="33"/>
    </location>
</feature>
<dbReference type="Proteomes" id="UP000289269">
    <property type="component" value="Unassembled WGS sequence"/>
</dbReference>
<dbReference type="PANTHER" id="PTHR30238:SF4">
    <property type="entry name" value="SLL1022 PROTEIN"/>
    <property type="match status" value="1"/>
</dbReference>
<evidence type="ECO:0000313" key="3">
    <source>
        <dbReference type="Proteomes" id="UP000289269"/>
    </source>
</evidence>
<keyword evidence="1" id="KW-0812">Transmembrane</keyword>
<evidence type="ECO:0000256" key="1">
    <source>
        <dbReference type="SAM" id="Phobius"/>
    </source>
</evidence>
<feature type="transmembrane region" description="Helical" evidence="1">
    <location>
        <begin position="167"/>
        <end position="184"/>
    </location>
</feature>
<proteinExistence type="predicted"/>
<comment type="caution">
    <text evidence="2">The sequence shown here is derived from an EMBL/GenBank/DDBJ whole genome shotgun (WGS) entry which is preliminary data.</text>
</comment>
<name>A0A4Q0AK79_9BACT</name>
<dbReference type="Pfam" id="PF04332">
    <property type="entry name" value="DUF475"/>
    <property type="match status" value="1"/>
</dbReference>
<organism evidence="2 3">
    <name type="scientific">Candidatus Chaera renei</name>
    <dbReference type="NCBI Taxonomy" id="2506947"/>
    <lineage>
        <taxon>Bacteria</taxon>
        <taxon>Candidatus Saccharimonadota</taxon>
        <taxon>Candidatus Saccharimonadia</taxon>
        <taxon>Candidatus Saccharimonadales</taxon>
        <taxon>Candidatus Saccharimonadaceae</taxon>
        <taxon>Candidatus Chaera</taxon>
    </lineage>
</organism>
<dbReference type="AlphaFoldDB" id="A0A4Q0AK79"/>
<keyword evidence="1" id="KW-0472">Membrane</keyword>
<sequence>MVNRLLHLHSPFRIFFISGLLTLAALFGAYAWLGPAGVLTAVILIGVEVMFSFENAIINAKVLSGLSRFWRTMFLTVGIMIAIFGMRIVFPIVVVALTSGLNWGAVINMALFDPRQYAHALEKSHIAIAAFGGMFLTMLFLHFFFSTRRKYLWIKFIEGPLQDVSRPWSYIVLAVAVLLTISFLPGNPEPFKTAEAGLAGMLTYVIIHGIIWLLGKRQRRSGSSRRLKTGLAGLAGFLYLEILDASFSFDSVIGAFAITNSVPMIALGLGIGAVWVRSLTVFMVRRRTLNAYRYIEHGAHYTVGILAAVMLGGIFVDVPQYIAGGGILLISASVMASLIAAAQPRAAARAG</sequence>
<keyword evidence="1" id="KW-1133">Transmembrane helix</keyword>
<evidence type="ECO:0000313" key="2">
    <source>
        <dbReference type="EMBL" id="RWZ82019.1"/>
    </source>
</evidence>
<feature type="transmembrane region" description="Helical" evidence="1">
    <location>
        <begin position="39"/>
        <end position="60"/>
    </location>
</feature>
<feature type="transmembrane region" description="Helical" evidence="1">
    <location>
        <begin position="322"/>
        <end position="342"/>
    </location>
</feature>
<feature type="transmembrane region" description="Helical" evidence="1">
    <location>
        <begin position="253"/>
        <end position="277"/>
    </location>
</feature>
<gene>
    <name evidence="2" type="ORF">EOT04_00065</name>
</gene>
<feature type="transmembrane region" description="Helical" evidence="1">
    <location>
        <begin position="125"/>
        <end position="146"/>
    </location>
</feature>
<dbReference type="EMBL" id="SCKW01000001">
    <property type="protein sequence ID" value="RWZ82019.1"/>
    <property type="molecule type" value="Genomic_DNA"/>
</dbReference>
<dbReference type="PANTHER" id="PTHR30238">
    <property type="entry name" value="MEMBRANE BOUND PREDICTED REDOX MODULATOR"/>
    <property type="match status" value="1"/>
</dbReference>
<accession>A0A4Q0AK79</accession>
<feature type="transmembrane region" description="Helical" evidence="1">
    <location>
        <begin position="72"/>
        <end position="105"/>
    </location>
</feature>
<reference evidence="2" key="1">
    <citation type="submission" date="2019-01" db="EMBL/GenBank/DDBJ databases">
        <title>Genomic signatures and co-occurrence patterns of the ultra-small Saccharimodia (Patescibacteria phylum) suggest a symbiotic lifestyle.</title>
        <authorList>
            <person name="Lemos L."/>
            <person name="Medeiros J."/>
            <person name="Andreote F."/>
            <person name="Fernandes G."/>
            <person name="Varani A."/>
            <person name="Oliveira G."/>
            <person name="Pylro V."/>
        </authorList>
    </citation>
    <scope>NUCLEOTIDE SEQUENCE [LARGE SCALE GENOMIC DNA]</scope>
    <source>
        <strain evidence="2">AMD01</strain>
    </source>
</reference>
<keyword evidence="3" id="KW-1185">Reference proteome</keyword>
<feature type="transmembrane region" description="Helical" evidence="1">
    <location>
        <begin position="196"/>
        <end position="215"/>
    </location>
</feature>